<feature type="region of interest" description="Disordered" evidence="1">
    <location>
        <begin position="272"/>
        <end position="297"/>
    </location>
</feature>
<dbReference type="EMBL" id="WBJZ01000028">
    <property type="protein sequence ID" value="KAB1652753.1"/>
    <property type="molecule type" value="Genomic_DNA"/>
</dbReference>
<evidence type="ECO:0000313" key="4">
    <source>
        <dbReference type="Proteomes" id="UP000467240"/>
    </source>
</evidence>
<proteinExistence type="predicted"/>
<dbReference type="GO" id="GO:0046503">
    <property type="term" value="P:glycerolipid catabolic process"/>
    <property type="evidence" value="ECO:0007669"/>
    <property type="project" value="TreeGrafter"/>
</dbReference>
<evidence type="ECO:0000259" key="2">
    <source>
        <dbReference type="Pfam" id="PF00561"/>
    </source>
</evidence>
<dbReference type="Pfam" id="PF00561">
    <property type="entry name" value="Abhydrolase_1"/>
    <property type="match status" value="1"/>
</dbReference>
<keyword evidence="4" id="KW-1185">Reference proteome</keyword>
<dbReference type="Gene3D" id="3.40.50.1820">
    <property type="entry name" value="alpha/beta hydrolase"/>
    <property type="match status" value="1"/>
</dbReference>
<dbReference type="GO" id="GO:0004806">
    <property type="term" value="F:triacylglycerol lipase activity"/>
    <property type="evidence" value="ECO:0007669"/>
    <property type="project" value="TreeGrafter"/>
</dbReference>
<dbReference type="InterPro" id="IPR029058">
    <property type="entry name" value="AB_hydrolase_fold"/>
</dbReference>
<dbReference type="Proteomes" id="UP000467240">
    <property type="component" value="Unassembled WGS sequence"/>
</dbReference>
<evidence type="ECO:0000313" key="3">
    <source>
        <dbReference type="EMBL" id="KAB1652753.1"/>
    </source>
</evidence>
<dbReference type="AlphaFoldDB" id="A0A7J5BMK2"/>
<feature type="non-terminal residue" evidence="3">
    <location>
        <position position="297"/>
    </location>
</feature>
<dbReference type="InterPro" id="IPR000073">
    <property type="entry name" value="AB_hydrolase_1"/>
</dbReference>
<dbReference type="InterPro" id="IPR050471">
    <property type="entry name" value="AB_hydrolase"/>
</dbReference>
<organism evidence="3 4">
    <name type="scientific">Pseudoclavibacter chungangensis</name>
    <dbReference type="NCBI Taxonomy" id="587635"/>
    <lineage>
        <taxon>Bacteria</taxon>
        <taxon>Bacillati</taxon>
        <taxon>Actinomycetota</taxon>
        <taxon>Actinomycetes</taxon>
        <taxon>Micrococcales</taxon>
        <taxon>Microbacteriaceae</taxon>
        <taxon>Pseudoclavibacter</taxon>
    </lineage>
</organism>
<feature type="domain" description="AB hydrolase-1" evidence="2">
    <location>
        <begin position="21"/>
        <end position="126"/>
    </location>
</feature>
<evidence type="ECO:0000256" key="1">
    <source>
        <dbReference type="SAM" id="MobiDB-lite"/>
    </source>
</evidence>
<feature type="compositionally biased region" description="Basic and acidic residues" evidence="1">
    <location>
        <begin position="273"/>
        <end position="297"/>
    </location>
</feature>
<dbReference type="PANTHER" id="PTHR43433">
    <property type="entry name" value="HYDROLASE, ALPHA/BETA FOLD FAMILY PROTEIN"/>
    <property type="match status" value="1"/>
</dbReference>
<comment type="caution">
    <text evidence="3">The sequence shown here is derived from an EMBL/GenBank/DDBJ whole genome shotgun (WGS) entry which is preliminary data.</text>
</comment>
<protein>
    <submittedName>
        <fullName evidence="3">Alpha/beta hydrolase</fullName>
    </submittedName>
</protein>
<accession>A0A7J5BMK2</accession>
<sequence length="297" mass="31389">MGHVRVGDDELYEEVEGAGEPVLLLHGGFCSLESLRIPGEALAVDHRVHAFERPGHGRSADHDELFTYERSLAETVGYLDAVGLGSVHVVGYSDGGIIGLLLAMRHPERVRSLVAISANLDPSAFTDGAEAAGEPVLTGEPRARHIECGTGAADRSGADDERAHYDRLSPDGAGHADVVLEKLVRMWTSEPHIDPAELAVIGAPTLVVSGDRDAIRPGHSLRIAAAIPGAQLCIVPGTTHALVAERPRLVGALVRDFVAAVERDEATVGGAVVERDEATPHEVAVERQRAAEPDAAR</sequence>
<dbReference type="PRINTS" id="PR00111">
    <property type="entry name" value="ABHYDROLASE"/>
</dbReference>
<name>A0A7J5BMK2_9MICO</name>
<gene>
    <name evidence="3" type="ORF">F8O01_16180</name>
</gene>
<keyword evidence="3" id="KW-0378">Hydrolase</keyword>
<dbReference type="OrthoDB" id="4481859at2"/>
<dbReference type="SUPFAM" id="SSF53474">
    <property type="entry name" value="alpha/beta-Hydrolases"/>
    <property type="match status" value="1"/>
</dbReference>
<dbReference type="PANTHER" id="PTHR43433:SF5">
    <property type="entry name" value="AB HYDROLASE-1 DOMAIN-CONTAINING PROTEIN"/>
    <property type="match status" value="1"/>
</dbReference>
<reference evidence="3 4" key="1">
    <citation type="submission" date="2019-09" db="EMBL/GenBank/DDBJ databases">
        <title>Phylogeny of genus Pseudoclavibacter and closely related genus.</title>
        <authorList>
            <person name="Li Y."/>
        </authorList>
    </citation>
    <scope>NUCLEOTIDE SEQUENCE [LARGE SCALE GENOMIC DNA]</scope>
    <source>
        <strain evidence="3 4">DSM 23821</strain>
    </source>
</reference>